<gene>
    <name evidence="2" type="ORF">QE152_g13654</name>
</gene>
<dbReference type="AlphaFoldDB" id="A0AAW1LC43"/>
<evidence type="ECO:0000313" key="2">
    <source>
        <dbReference type="EMBL" id="KAK9731468.1"/>
    </source>
</evidence>
<protein>
    <submittedName>
        <fullName evidence="2">Uncharacterized protein</fullName>
    </submittedName>
</protein>
<comment type="caution">
    <text evidence="2">The sequence shown here is derived from an EMBL/GenBank/DDBJ whole genome shotgun (WGS) entry which is preliminary data.</text>
</comment>
<reference evidence="2 3" key="1">
    <citation type="journal article" date="2024" name="BMC Genomics">
        <title>De novo assembly and annotation of Popillia japonica's genome with initial clues to its potential as an invasive pest.</title>
        <authorList>
            <person name="Cucini C."/>
            <person name="Boschi S."/>
            <person name="Funari R."/>
            <person name="Cardaioli E."/>
            <person name="Iannotti N."/>
            <person name="Marturano G."/>
            <person name="Paoli F."/>
            <person name="Bruttini M."/>
            <person name="Carapelli A."/>
            <person name="Frati F."/>
            <person name="Nardi F."/>
        </authorList>
    </citation>
    <scope>NUCLEOTIDE SEQUENCE [LARGE SCALE GENOMIC DNA]</scope>
    <source>
        <strain evidence="2">DMR45628</strain>
    </source>
</reference>
<feature type="transmembrane region" description="Helical" evidence="1">
    <location>
        <begin position="22"/>
        <end position="41"/>
    </location>
</feature>
<name>A0AAW1LC43_POPJA</name>
<keyword evidence="1" id="KW-0472">Membrane</keyword>
<evidence type="ECO:0000313" key="3">
    <source>
        <dbReference type="Proteomes" id="UP001458880"/>
    </source>
</evidence>
<proteinExistence type="predicted"/>
<keyword evidence="1" id="KW-1133">Transmembrane helix</keyword>
<sequence>MSSSFNLPLICLGYRLWPHYKLYSYNPFFVRSIAGLAYFLYGTNSVTTRTRIQFNDKKTELRTQTYTLYFIERKFVQKSAMLHDFNRATTGQLLN</sequence>
<keyword evidence="3" id="KW-1185">Reference proteome</keyword>
<dbReference type="EMBL" id="JASPKY010000132">
    <property type="protein sequence ID" value="KAK9731468.1"/>
    <property type="molecule type" value="Genomic_DNA"/>
</dbReference>
<organism evidence="2 3">
    <name type="scientific">Popillia japonica</name>
    <name type="common">Japanese beetle</name>
    <dbReference type="NCBI Taxonomy" id="7064"/>
    <lineage>
        <taxon>Eukaryota</taxon>
        <taxon>Metazoa</taxon>
        <taxon>Ecdysozoa</taxon>
        <taxon>Arthropoda</taxon>
        <taxon>Hexapoda</taxon>
        <taxon>Insecta</taxon>
        <taxon>Pterygota</taxon>
        <taxon>Neoptera</taxon>
        <taxon>Endopterygota</taxon>
        <taxon>Coleoptera</taxon>
        <taxon>Polyphaga</taxon>
        <taxon>Scarabaeiformia</taxon>
        <taxon>Scarabaeidae</taxon>
        <taxon>Rutelinae</taxon>
        <taxon>Popillia</taxon>
    </lineage>
</organism>
<dbReference type="Proteomes" id="UP001458880">
    <property type="component" value="Unassembled WGS sequence"/>
</dbReference>
<accession>A0AAW1LC43</accession>
<evidence type="ECO:0000256" key="1">
    <source>
        <dbReference type="SAM" id="Phobius"/>
    </source>
</evidence>
<keyword evidence="1" id="KW-0812">Transmembrane</keyword>